<dbReference type="GO" id="GO:0003677">
    <property type="term" value="F:DNA binding"/>
    <property type="evidence" value="ECO:0007669"/>
    <property type="project" value="UniProtKB-KW"/>
</dbReference>
<reference evidence="2" key="1">
    <citation type="submission" date="2012-10" db="EMBL/GenBank/DDBJ databases">
        <authorList>
            <person name="Lefevre C."/>
        </authorList>
    </citation>
    <scope>NUCLEOTIDE SEQUENCE</scope>
    <source>
        <strain evidence="2">BW-1</strain>
    </source>
</reference>
<evidence type="ECO:0000313" key="3">
    <source>
        <dbReference type="EMBL" id="SLM32778.1"/>
    </source>
</evidence>
<protein>
    <submittedName>
        <fullName evidence="2">Putative DNA-binding protein. Homolog to OMM_4 MMP</fullName>
    </submittedName>
</protein>
<proteinExistence type="predicted"/>
<dbReference type="AlphaFoldDB" id="L0R5D9"/>
<dbReference type="STRING" id="1246637.MTBBW1_80121"/>
<accession>L0R5D9</accession>
<keyword evidence="2" id="KW-0238">DNA-binding</keyword>
<name>L0R5D9_9BACT</name>
<evidence type="ECO:0000313" key="2">
    <source>
        <dbReference type="EMBL" id="CCO06727.1"/>
    </source>
</evidence>
<dbReference type="EMBL" id="FWEV01000325">
    <property type="protein sequence ID" value="SLM32778.1"/>
    <property type="molecule type" value="Genomic_DNA"/>
</dbReference>
<keyword evidence="1" id="KW-0175">Coiled coil</keyword>
<keyword evidence="4" id="KW-1185">Reference proteome</keyword>
<feature type="coiled-coil region" evidence="1">
    <location>
        <begin position="26"/>
        <end position="60"/>
    </location>
</feature>
<reference evidence="3 4" key="3">
    <citation type="submission" date="2017-03" db="EMBL/GenBank/DDBJ databases">
        <authorList>
            <person name="Afonso C.L."/>
            <person name="Miller P.J."/>
            <person name="Scott M.A."/>
            <person name="Spackman E."/>
            <person name="Goraichik I."/>
            <person name="Dimitrov K.M."/>
            <person name="Suarez D.L."/>
            <person name="Swayne D.E."/>
        </authorList>
    </citation>
    <scope>NUCLEOTIDE SEQUENCE [LARGE SCALE GENOMIC DNA]</scope>
    <source>
        <strain evidence="3">PRJEB14757</strain>
    </source>
</reference>
<reference evidence="2" key="2">
    <citation type="submission" date="2012-12" db="EMBL/GenBank/DDBJ databases">
        <title>Region harboring genes involved in magnetosome formation of Candidatus Desulfamplus magnetosmortis.</title>
        <authorList>
            <person name="Lefevre C.T."/>
            <person name="Bazylinski D.A."/>
        </authorList>
    </citation>
    <scope>NUCLEOTIDE SEQUENCE</scope>
    <source>
        <strain evidence="2">BW-1</strain>
    </source>
</reference>
<dbReference type="Proteomes" id="UP000191931">
    <property type="component" value="Unassembled WGS sequence"/>
</dbReference>
<evidence type="ECO:0000313" key="4">
    <source>
        <dbReference type="Proteomes" id="UP000191931"/>
    </source>
</evidence>
<sequence length="112" mass="13552">MTAELNSMRHKIKSIHSDEQSTMLLIETLMDEYESLRNDKTELVKRIKTLHDVIEELNREKEEKLPKLKEYNNMLKNAWYDMQETENSMEISLKLWQRRSSYKSLTRDTDKN</sequence>
<organism evidence="2">
    <name type="scientific">Desulfamplus magnetovallimortis</name>
    <dbReference type="NCBI Taxonomy" id="1246637"/>
    <lineage>
        <taxon>Bacteria</taxon>
        <taxon>Pseudomonadati</taxon>
        <taxon>Thermodesulfobacteriota</taxon>
        <taxon>Desulfobacteria</taxon>
        <taxon>Desulfobacterales</taxon>
        <taxon>Desulfobacteraceae</taxon>
        <taxon>Desulfamplus</taxon>
    </lineage>
</organism>
<evidence type="ECO:0000256" key="1">
    <source>
        <dbReference type="SAM" id="Coils"/>
    </source>
</evidence>
<dbReference type="RefSeq" id="WP_139786624.1">
    <property type="nucleotide sequence ID" value="NZ_LT828540.1"/>
</dbReference>
<dbReference type="EMBL" id="HF547348">
    <property type="protein sequence ID" value="CCO06727.1"/>
    <property type="molecule type" value="Genomic_DNA"/>
</dbReference>
<gene>
    <name evidence="2" type="ORF">DEMABW1_80121</name>
    <name evidence="3" type="ORF">MTBBW1_80121</name>
</gene>